<dbReference type="SUPFAM" id="SSF52047">
    <property type="entry name" value="RNI-like"/>
    <property type="match status" value="1"/>
</dbReference>
<comment type="caution">
    <text evidence="1">The sequence shown here is derived from an EMBL/GenBank/DDBJ whole genome shotgun (WGS) entry which is preliminary data.</text>
</comment>
<name>A0AAD7TVC8_9APHY</name>
<reference evidence="1" key="1">
    <citation type="submission" date="2022-11" db="EMBL/GenBank/DDBJ databases">
        <title>Genome Sequence of Cubamyces cubensis.</title>
        <authorList>
            <person name="Buettner E."/>
        </authorList>
    </citation>
    <scope>NUCLEOTIDE SEQUENCE</scope>
    <source>
        <strain evidence="1">MPL-01</strain>
    </source>
</reference>
<proteinExistence type="predicted"/>
<sequence>MASLLPLSSRSRDRPRIFKARPGPRAAPLQYVVFGVTVLGLLTIVARLCSGSSKDGRKTLYDYYRPAPNPPEPTALPPTYALYHKDRLDLPQHHWENSHPLPSEKFFFVAGHSRNVGWGNGMQEVLMNTYLAYRAKRSFVFANYTWNDNGSLYSEYNGKKIPSQIPYSVMIRGPSVGDPMPAGVDAPRAVSRTYYEKVCAGQKVVIPRGEVLDSLPSPQNLNAQAITDAWLDKLATIDSPCVESKKETDQLYNYLVFGDPRAMLEIWPSFAASPVITHFGWSPLVELAFDNNRELFVTPTRLEPYLSNSPFTTNADRYPMIPGLMVVHLRRGDYKEHCVNLANWGSTYLAFNSFPEMLDKFVPPSSGTPDEKQEFVRPHCYPTIPEIVARISALRKTRAGAGLKKLYIMSNGDRAWLQELKTALNRDARWDMISSSRDMVLNHEQKYVAQAVDMLVGQRAQLFVGNGFSTLSSNIVTMRMANHLPSDSTRFCVIDVRFDMLFDVVTPPQLVPSFAIMMSTKRQPTVQARLANGSDIHLGTNGALLSVSLDRMARNRQLVAKLAVDLQLESDAFPVLWPFLQRGLPSLDELVVTIDSKNRPWRAPELALTSLPKLTKLRLEGVRPQVAPSVLANLRVLALDNVRIDPLQALRFEDVLDCILGLKAVEEITLCNYLGIVGGIAPSPRRRLHSLPKLKTLRLEEHPSTIRALLSHLSIPVEANIQLLASSLSERWGNPPPSEAFTAFLPESSEGLPILRQVNVVNVICARDEKIAEIVGSIGGLDVPGRISLGMDKKAFSADNQGPSIEELLFKRMVQSLRVIFPDTSHVTSLYLHGPLDAIAHTTWTPILYQFPRVRRMILRDGSPGFPIIEALMTSSPADGSPLCPRLEEFDLQGSAWDASVLNAIARCLEWRVDNDARHPLSRLTMRLFAVGSPWSLSFLTYFRKEYARYADAVDVDVDYSFCRAMP</sequence>
<keyword evidence="2" id="KW-1185">Reference proteome</keyword>
<gene>
    <name evidence="1" type="ORF">ONZ51_g4939</name>
</gene>
<dbReference type="CDD" id="cd11296">
    <property type="entry name" value="O-FucT_like"/>
    <property type="match status" value="1"/>
</dbReference>
<dbReference type="AlphaFoldDB" id="A0AAD7TVC8"/>
<dbReference type="EMBL" id="JAPEVG010000101">
    <property type="protein sequence ID" value="KAJ8483062.1"/>
    <property type="molecule type" value="Genomic_DNA"/>
</dbReference>
<protein>
    <submittedName>
        <fullName evidence="1">Uncharacterized protein</fullName>
    </submittedName>
</protein>
<dbReference type="Gene3D" id="3.80.10.10">
    <property type="entry name" value="Ribonuclease Inhibitor"/>
    <property type="match status" value="1"/>
</dbReference>
<accession>A0AAD7TVC8</accession>
<dbReference type="InterPro" id="IPR032675">
    <property type="entry name" value="LRR_dom_sf"/>
</dbReference>
<evidence type="ECO:0000313" key="2">
    <source>
        <dbReference type="Proteomes" id="UP001215151"/>
    </source>
</evidence>
<dbReference type="Proteomes" id="UP001215151">
    <property type="component" value="Unassembled WGS sequence"/>
</dbReference>
<dbReference type="Gene3D" id="3.40.50.11350">
    <property type="match status" value="1"/>
</dbReference>
<evidence type="ECO:0000313" key="1">
    <source>
        <dbReference type="EMBL" id="KAJ8483062.1"/>
    </source>
</evidence>
<organism evidence="1 2">
    <name type="scientific">Trametes cubensis</name>
    <dbReference type="NCBI Taxonomy" id="1111947"/>
    <lineage>
        <taxon>Eukaryota</taxon>
        <taxon>Fungi</taxon>
        <taxon>Dikarya</taxon>
        <taxon>Basidiomycota</taxon>
        <taxon>Agaricomycotina</taxon>
        <taxon>Agaricomycetes</taxon>
        <taxon>Polyporales</taxon>
        <taxon>Polyporaceae</taxon>
        <taxon>Trametes</taxon>
    </lineage>
</organism>